<proteinExistence type="predicted"/>
<dbReference type="InterPro" id="IPR039968">
    <property type="entry name" value="BcerS-like"/>
</dbReference>
<evidence type="ECO:0000313" key="2">
    <source>
        <dbReference type="Proteomes" id="UP000807825"/>
    </source>
</evidence>
<sequence>MAGIEISTVSSRSDLDRFIDLPWKIYAGDNNWVPPLKKQVRRILDTSVHPFWKFSERELFLARRGSEVVGRIAAIVDNNYNSFHDEKMGAWGFFECENDPEAAAALFSAAEMWTSGKGMTFLRGPLNPSTNYEVGMLIEGFESPPTVMMTYNPTYYIPLVESCGFEKEKDLVAILVLPNDRADARVQRLASRVTRNKNIYVRTANKKAFDSEMEIVKEIYNSAWSRNWGFVPMTEEEMTDMGKELVPVMDPELVFFIYYDDQAVGVALVLPDVNPLLKRLNGKIGIRGLLKILLHRKEIKGLRGLILGFKRSHQRLGLPLVAFDHINRVARGKYEYLELGWNLEDNDDINKFEIQAGGRIHKKYRIFRKTLVPEGI</sequence>
<comment type="caution">
    <text evidence="1">The sequence shown here is derived from an EMBL/GenBank/DDBJ whole genome shotgun (WGS) entry which is preliminary data.</text>
</comment>
<dbReference type="Proteomes" id="UP000807825">
    <property type="component" value="Unassembled WGS sequence"/>
</dbReference>
<protein>
    <submittedName>
        <fullName evidence="1">Acyl-CoA N-acyltransferase</fullName>
    </submittedName>
</protein>
<evidence type="ECO:0000313" key="1">
    <source>
        <dbReference type="EMBL" id="MBI5247982.1"/>
    </source>
</evidence>
<dbReference type="EMBL" id="JACRDE010000020">
    <property type="protein sequence ID" value="MBI5247982.1"/>
    <property type="molecule type" value="Genomic_DNA"/>
</dbReference>
<dbReference type="AlphaFoldDB" id="A0A9D6UYH1"/>
<dbReference type="InterPro" id="IPR016181">
    <property type="entry name" value="Acyl_CoA_acyltransferase"/>
</dbReference>
<dbReference type="PANTHER" id="PTHR41368">
    <property type="entry name" value="PROTEIN YGHO"/>
    <property type="match status" value="1"/>
</dbReference>
<dbReference type="PANTHER" id="PTHR41368:SF1">
    <property type="entry name" value="PROTEIN YGHO"/>
    <property type="match status" value="1"/>
</dbReference>
<gene>
    <name evidence="1" type="ORF">HY912_00680</name>
</gene>
<accession>A0A9D6UYH1</accession>
<name>A0A9D6UYH1_9BACT</name>
<dbReference type="Gene3D" id="3.40.630.30">
    <property type="match status" value="1"/>
</dbReference>
<reference evidence="1" key="1">
    <citation type="submission" date="2020-07" db="EMBL/GenBank/DDBJ databases">
        <title>Huge and variable diversity of episymbiotic CPR bacteria and DPANN archaea in groundwater ecosystems.</title>
        <authorList>
            <person name="He C.Y."/>
            <person name="Keren R."/>
            <person name="Whittaker M."/>
            <person name="Farag I.F."/>
            <person name="Doudna J."/>
            <person name="Cate J.H.D."/>
            <person name="Banfield J.F."/>
        </authorList>
    </citation>
    <scope>NUCLEOTIDE SEQUENCE</scope>
    <source>
        <strain evidence="1">NC_groundwater_1664_Pr3_B-0.1um_52_9</strain>
    </source>
</reference>
<organism evidence="1 2">
    <name type="scientific">Desulfomonile tiedjei</name>
    <dbReference type="NCBI Taxonomy" id="2358"/>
    <lineage>
        <taxon>Bacteria</taxon>
        <taxon>Pseudomonadati</taxon>
        <taxon>Thermodesulfobacteriota</taxon>
        <taxon>Desulfomonilia</taxon>
        <taxon>Desulfomonilales</taxon>
        <taxon>Desulfomonilaceae</taxon>
        <taxon>Desulfomonile</taxon>
    </lineage>
</organism>
<dbReference type="SUPFAM" id="SSF55729">
    <property type="entry name" value="Acyl-CoA N-acyltransferases (Nat)"/>
    <property type="match status" value="1"/>
</dbReference>